<dbReference type="GO" id="GO:0016020">
    <property type="term" value="C:membrane"/>
    <property type="evidence" value="ECO:0007669"/>
    <property type="project" value="UniProtKB-SubCell"/>
</dbReference>
<keyword evidence="5" id="KW-0276">Fatty acid metabolism</keyword>
<comment type="subcellular location">
    <subcellularLocation>
        <location evidence="1">Membrane</location>
        <topology evidence="1">Multi-pass membrane protein</topology>
    </subcellularLocation>
</comment>
<evidence type="ECO:0000256" key="11">
    <source>
        <dbReference type="ARBA" id="ARBA00023160"/>
    </source>
</evidence>
<evidence type="ECO:0000256" key="1">
    <source>
        <dbReference type="ARBA" id="ARBA00004141"/>
    </source>
</evidence>
<sequence length="389" mass="45488">MSSVSDSAWERAPLNWPAVILFSLTTLGMLTVFPWYAWTHDFSTAAWVWFVVFMYGTGMSITGGYHRLWAHRAYQAHWSLKIVYMLLGAMSLQNSILIWASMHRIHHKEVDHRDRDPYSAERGLWFSHMGWMLRNYPSSALDYKNARDLMEDPIVMFQHKHYLGIALFMNIAVPALLGWAYGDVGGFLMLVGLLRLVLSQHFTFFINSLAHYWGRQPYTTENSARDNDVLALFTYGEGYHNYHHIFQWDYRNGIRWWQWDPTKWMIAGAARIGLAYNLKRVPEFVIRRQMVQRQLERAQEQLAKAQPEAQPGRLAALQTLLEQELKHYAEIASEWAKLQQEKLEAAKRQLAEQWENSEARARIRALEDSLHQQHRRLRLLSLQAAQAAA</sequence>
<reference evidence="15 16" key="1">
    <citation type="submission" date="2018-02" db="EMBL/GenBank/DDBJ databases">
        <title>Genome sequencing of Solimonas sp. HR-BB.</title>
        <authorList>
            <person name="Lee Y."/>
            <person name="Jeon C.O."/>
        </authorList>
    </citation>
    <scope>NUCLEOTIDE SEQUENCE [LARGE SCALE GENOMIC DNA]</scope>
    <source>
        <strain evidence="15 16">HR-BB</strain>
    </source>
</reference>
<accession>A0A2S5TIU5</accession>
<feature type="transmembrane region" description="Helical" evidence="13">
    <location>
        <begin position="45"/>
        <end position="66"/>
    </location>
</feature>
<name>A0A2S5TIU5_9GAMM</name>
<dbReference type="EMBL" id="PSNW01000002">
    <property type="protein sequence ID" value="PPE74862.1"/>
    <property type="molecule type" value="Genomic_DNA"/>
</dbReference>
<keyword evidence="8" id="KW-0408">Iron</keyword>
<proteinExistence type="inferred from homology"/>
<evidence type="ECO:0000256" key="10">
    <source>
        <dbReference type="ARBA" id="ARBA00023136"/>
    </source>
</evidence>
<comment type="similarity">
    <text evidence="2">Belongs to the fatty acid desaturase type 2 family.</text>
</comment>
<dbReference type="CDD" id="cd03505">
    <property type="entry name" value="Delta9-FADS-like"/>
    <property type="match status" value="1"/>
</dbReference>
<evidence type="ECO:0000256" key="4">
    <source>
        <dbReference type="ARBA" id="ARBA00022692"/>
    </source>
</evidence>
<dbReference type="GO" id="GO:0006633">
    <property type="term" value="P:fatty acid biosynthetic process"/>
    <property type="evidence" value="ECO:0007669"/>
    <property type="project" value="UniProtKB-KW"/>
</dbReference>
<gene>
    <name evidence="15" type="ORF">C3942_04080</name>
</gene>
<dbReference type="AlphaFoldDB" id="A0A2S5TIU5"/>
<feature type="transmembrane region" description="Helical" evidence="13">
    <location>
        <begin position="162"/>
        <end position="181"/>
    </location>
</feature>
<dbReference type="Proteomes" id="UP000238220">
    <property type="component" value="Unassembled WGS sequence"/>
</dbReference>
<feature type="coiled-coil region" evidence="12">
    <location>
        <begin position="340"/>
        <end position="376"/>
    </location>
</feature>
<dbReference type="Pfam" id="PF00487">
    <property type="entry name" value="FA_desaturase"/>
    <property type="match status" value="1"/>
</dbReference>
<dbReference type="PANTHER" id="PTHR11351:SF31">
    <property type="entry name" value="DESATURASE 1, ISOFORM A-RELATED"/>
    <property type="match status" value="1"/>
</dbReference>
<keyword evidence="4 13" id="KW-0812">Transmembrane</keyword>
<keyword evidence="10 13" id="KW-0472">Membrane</keyword>
<evidence type="ECO:0000256" key="8">
    <source>
        <dbReference type="ARBA" id="ARBA00023004"/>
    </source>
</evidence>
<comment type="caution">
    <text evidence="15">The sequence shown here is derived from an EMBL/GenBank/DDBJ whole genome shotgun (WGS) entry which is preliminary data.</text>
</comment>
<keyword evidence="6 13" id="KW-1133">Transmembrane helix</keyword>
<keyword evidence="9" id="KW-0443">Lipid metabolism</keyword>
<keyword evidence="7" id="KW-0560">Oxidoreductase</keyword>
<evidence type="ECO:0000256" key="13">
    <source>
        <dbReference type="SAM" id="Phobius"/>
    </source>
</evidence>
<evidence type="ECO:0000313" key="15">
    <source>
        <dbReference type="EMBL" id="PPE74862.1"/>
    </source>
</evidence>
<evidence type="ECO:0000256" key="6">
    <source>
        <dbReference type="ARBA" id="ARBA00022989"/>
    </source>
</evidence>
<keyword evidence="16" id="KW-1185">Reference proteome</keyword>
<dbReference type="OrthoDB" id="19906at2"/>
<evidence type="ECO:0000256" key="3">
    <source>
        <dbReference type="ARBA" id="ARBA00022516"/>
    </source>
</evidence>
<feature type="transmembrane region" description="Helical" evidence="13">
    <location>
        <begin position="16"/>
        <end position="38"/>
    </location>
</feature>
<dbReference type="RefSeq" id="WP_104229089.1">
    <property type="nucleotide sequence ID" value="NZ_PSNW01000002.1"/>
</dbReference>
<keyword evidence="11" id="KW-0275">Fatty acid biosynthesis</keyword>
<evidence type="ECO:0000256" key="12">
    <source>
        <dbReference type="SAM" id="Coils"/>
    </source>
</evidence>
<keyword evidence="12" id="KW-0175">Coiled coil</keyword>
<protein>
    <submittedName>
        <fullName evidence="15">Acyl-CoA desaturase</fullName>
    </submittedName>
</protein>
<keyword evidence="3" id="KW-0444">Lipid biosynthesis</keyword>
<dbReference type="PRINTS" id="PR00075">
    <property type="entry name" value="FACDDSATRASE"/>
</dbReference>
<evidence type="ECO:0000256" key="7">
    <source>
        <dbReference type="ARBA" id="ARBA00023002"/>
    </source>
</evidence>
<dbReference type="PANTHER" id="PTHR11351">
    <property type="entry name" value="ACYL-COA DESATURASE"/>
    <property type="match status" value="1"/>
</dbReference>
<evidence type="ECO:0000259" key="14">
    <source>
        <dbReference type="Pfam" id="PF00487"/>
    </source>
</evidence>
<evidence type="ECO:0000256" key="5">
    <source>
        <dbReference type="ARBA" id="ARBA00022832"/>
    </source>
</evidence>
<evidence type="ECO:0000313" key="16">
    <source>
        <dbReference type="Proteomes" id="UP000238220"/>
    </source>
</evidence>
<feature type="transmembrane region" description="Helical" evidence="13">
    <location>
        <begin position="78"/>
        <end position="100"/>
    </location>
</feature>
<evidence type="ECO:0000256" key="9">
    <source>
        <dbReference type="ARBA" id="ARBA00023098"/>
    </source>
</evidence>
<organism evidence="15 16">
    <name type="scientific">Solimonas fluminis</name>
    <dbReference type="NCBI Taxonomy" id="2086571"/>
    <lineage>
        <taxon>Bacteria</taxon>
        <taxon>Pseudomonadati</taxon>
        <taxon>Pseudomonadota</taxon>
        <taxon>Gammaproteobacteria</taxon>
        <taxon>Nevskiales</taxon>
        <taxon>Nevskiaceae</taxon>
        <taxon>Solimonas</taxon>
    </lineage>
</organism>
<dbReference type="GO" id="GO:0016717">
    <property type="term" value="F:oxidoreductase activity, acting on paired donors, with oxidation of a pair of donors resulting in the reduction of molecular oxygen to two molecules of water"/>
    <property type="evidence" value="ECO:0007669"/>
    <property type="project" value="InterPro"/>
</dbReference>
<evidence type="ECO:0000256" key="2">
    <source>
        <dbReference type="ARBA" id="ARBA00008749"/>
    </source>
</evidence>
<dbReference type="InterPro" id="IPR015876">
    <property type="entry name" value="Acyl-CoA_DS"/>
</dbReference>
<feature type="domain" description="Fatty acid desaturase" evidence="14">
    <location>
        <begin position="47"/>
        <end position="269"/>
    </location>
</feature>
<dbReference type="InterPro" id="IPR005804">
    <property type="entry name" value="FA_desaturase_dom"/>
</dbReference>